<proteinExistence type="predicted"/>
<evidence type="ECO:0000313" key="1">
    <source>
        <dbReference type="EMBL" id="GEM49763.1"/>
    </source>
</evidence>
<evidence type="ECO:0000313" key="2">
    <source>
        <dbReference type="Proteomes" id="UP000321306"/>
    </source>
</evidence>
<name>A0A511NAC1_DEIC1</name>
<sequence length="124" mass="14402">MEHHRIPTHHLYDVPREAAGRICDLADLCYQYGPRGSGYTESSLVDYAQKQFGLQVRREDHPSFWEYESALEQAILEKVAQTGLHRIYVLQFQGHPEQGWVCLIHKSNFDALQEVCRTYCLAVH</sequence>
<dbReference type="Proteomes" id="UP000321306">
    <property type="component" value="Unassembled WGS sequence"/>
</dbReference>
<dbReference type="EMBL" id="BJXB01000042">
    <property type="protein sequence ID" value="GEM49763.1"/>
    <property type="molecule type" value="Genomic_DNA"/>
</dbReference>
<dbReference type="RefSeq" id="WP_146890936.1">
    <property type="nucleotide sequence ID" value="NZ_BJXB01000042.1"/>
</dbReference>
<reference evidence="1 2" key="1">
    <citation type="submission" date="2019-07" db="EMBL/GenBank/DDBJ databases">
        <title>Whole genome shotgun sequence of Deinococcus cellulosilyticus NBRC 106333.</title>
        <authorList>
            <person name="Hosoyama A."/>
            <person name="Uohara A."/>
            <person name="Ohji S."/>
            <person name="Ichikawa N."/>
        </authorList>
    </citation>
    <scope>NUCLEOTIDE SEQUENCE [LARGE SCALE GENOMIC DNA]</scope>
    <source>
        <strain evidence="1 2">NBRC 106333</strain>
    </source>
</reference>
<protein>
    <submittedName>
        <fullName evidence="1">Uncharacterized protein</fullName>
    </submittedName>
</protein>
<keyword evidence="2" id="KW-1185">Reference proteome</keyword>
<organism evidence="1 2">
    <name type="scientific">Deinococcus cellulosilyticus (strain DSM 18568 / NBRC 106333 / KACC 11606 / 5516J-15)</name>
    <dbReference type="NCBI Taxonomy" id="1223518"/>
    <lineage>
        <taxon>Bacteria</taxon>
        <taxon>Thermotogati</taxon>
        <taxon>Deinococcota</taxon>
        <taxon>Deinococci</taxon>
        <taxon>Deinococcales</taxon>
        <taxon>Deinococcaceae</taxon>
        <taxon>Deinococcus</taxon>
    </lineage>
</organism>
<dbReference type="AlphaFoldDB" id="A0A511NAC1"/>
<accession>A0A511NAC1</accession>
<comment type="caution">
    <text evidence="1">The sequence shown here is derived from an EMBL/GenBank/DDBJ whole genome shotgun (WGS) entry which is preliminary data.</text>
</comment>
<gene>
    <name evidence="1" type="ORF">DC3_53980</name>
</gene>